<proteinExistence type="predicted"/>
<reference evidence="3" key="1">
    <citation type="submission" date="2021-06" db="EMBL/GenBank/DDBJ databases">
        <authorList>
            <person name="Kallberg Y."/>
            <person name="Tangrot J."/>
            <person name="Rosling A."/>
        </authorList>
    </citation>
    <scope>NUCLEOTIDE SEQUENCE</scope>
    <source>
        <strain evidence="3">AZ414A</strain>
    </source>
</reference>
<sequence>MSFYPVICLSASKMVIDSGEKGMERRDGFLYIQGSADDHEMWSMGLTSSQFWKYQKEILDTNDPIECEKRVKEIVTREKINNYNIEEKIITKDSFENTFFNFIGNSNIAIGNYKRKKGQNKLFSSIPIALEFVKKPLEEKKRILIHCKVGIDRSVGICLAILINYFDDEVVTKDLIQKRLLLITKYRIKANPTRATLKKVNNYFMSNLQ</sequence>
<dbReference type="InterPro" id="IPR007306">
    <property type="entry name" value="Rit1"/>
</dbReference>
<organism evidence="3 4">
    <name type="scientific">Diversispora eburnea</name>
    <dbReference type="NCBI Taxonomy" id="1213867"/>
    <lineage>
        <taxon>Eukaryota</taxon>
        <taxon>Fungi</taxon>
        <taxon>Fungi incertae sedis</taxon>
        <taxon>Mucoromycota</taxon>
        <taxon>Glomeromycotina</taxon>
        <taxon>Glomeromycetes</taxon>
        <taxon>Diversisporales</taxon>
        <taxon>Diversisporaceae</taxon>
        <taxon>Diversispora</taxon>
    </lineage>
</organism>
<protein>
    <submittedName>
        <fullName evidence="3">703_t:CDS:1</fullName>
    </submittedName>
</protein>
<dbReference type="InterPro" id="IPR033449">
    <property type="entry name" value="Rit1_N"/>
</dbReference>
<dbReference type="Gene3D" id="3.90.190.10">
    <property type="entry name" value="Protein tyrosine phosphatase superfamily"/>
    <property type="match status" value="1"/>
</dbReference>
<evidence type="ECO:0000259" key="2">
    <source>
        <dbReference type="Pfam" id="PF17184"/>
    </source>
</evidence>
<feature type="domain" description="Rit1 N-terminal" evidence="2">
    <location>
        <begin position="2"/>
        <end position="75"/>
    </location>
</feature>
<feature type="domain" description="Rit1 DUSP-like" evidence="1">
    <location>
        <begin position="113"/>
        <end position="203"/>
    </location>
</feature>
<gene>
    <name evidence="3" type="ORF">DEBURN_LOCUS2366</name>
</gene>
<dbReference type="OrthoDB" id="45256at2759"/>
<dbReference type="InterPro" id="IPR033421">
    <property type="entry name" value="Rit1_DUSP-like"/>
</dbReference>
<dbReference type="EMBL" id="CAJVPK010000129">
    <property type="protein sequence ID" value="CAG8455054.1"/>
    <property type="molecule type" value="Genomic_DNA"/>
</dbReference>
<dbReference type="InterPro" id="IPR029021">
    <property type="entry name" value="Prot-tyrosine_phosphatase-like"/>
</dbReference>
<evidence type="ECO:0000259" key="1">
    <source>
        <dbReference type="Pfam" id="PF04179"/>
    </source>
</evidence>
<dbReference type="AlphaFoldDB" id="A0A9N8VMF3"/>
<evidence type="ECO:0000313" key="3">
    <source>
        <dbReference type="EMBL" id="CAG8455054.1"/>
    </source>
</evidence>
<keyword evidence="4" id="KW-1185">Reference proteome</keyword>
<dbReference type="GO" id="GO:0005737">
    <property type="term" value="C:cytoplasm"/>
    <property type="evidence" value="ECO:0007669"/>
    <property type="project" value="TreeGrafter"/>
</dbReference>
<dbReference type="Pfam" id="PF17184">
    <property type="entry name" value="Rit1_C"/>
    <property type="match status" value="1"/>
</dbReference>
<dbReference type="SUPFAM" id="SSF52799">
    <property type="entry name" value="(Phosphotyrosine protein) phosphatases II"/>
    <property type="match status" value="1"/>
</dbReference>
<evidence type="ECO:0000313" key="4">
    <source>
        <dbReference type="Proteomes" id="UP000789706"/>
    </source>
</evidence>
<dbReference type="GO" id="GO:0043399">
    <property type="term" value="F:tRNA adenosine(64)-2'-O-ribosylphosphate transferase activity"/>
    <property type="evidence" value="ECO:0007669"/>
    <property type="project" value="InterPro"/>
</dbReference>
<dbReference type="PANTHER" id="PTHR31811">
    <property type="entry name" value="TRNA A64-2'-O-RIBOSYLPHOSPHATE TRANSFERASE"/>
    <property type="match status" value="1"/>
</dbReference>
<name>A0A9N8VMF3_9GLOM</name>
<accession>A0A9N8VMF3</accession>
<dbReference type="GO" id="GO:0019988">
    <property type="term" value="P:charged-tRNA amino acid modification"/>
    <property type="evidence" value="ECO:0007669"/>
    <property type="project" value="InterPro"/>
</dbReference>
<dbReference type="Pfam" id="PF04179">
    <property type="entry name" value="Init_tRNA_PT"/>
    <property type="match status" value="1"/>
</dbReference>
<dbReference type="PANTHER" id="PTHR31811:SF0">
    <property type="entry name" value="TRNA A64-2'-O-RIBOSYLPHOSPHATE TRANSFERASE"/>
    <property type="match status" value="1"/>
</dbReference>
<comment type="caution">
    <text evidence="3">The sequence shown here is derived from an EMBL/GenBank/DDBJ whole genome shotgun (WGS) entry which is preliminary data.</text>
</comment>
<dbReference type="Proteomes" id="UP000789706">
    <property type="component" value="Unassembled WGS sequence"/>
</dbReference>